<dbReference type="InterPro" id="IPR024704">
    <property type="entry name" value="SMC"/>
</dbReference>
<keyword evidence="2 6" id="KW-0547">Nucleotide-binding</keyword>
<keyword evidence="4 6" id="KW-0175">Coiled coil</keyword>
<evidence type="ECO:0000313" key="8">
    <source>
        <dbReference type="EMBL" id="HIU59843.1"/>
    </source>
</evidence>
<dbReference type="Pfam" id="PF02463">
    <property type="entry name" value="SMC_N"/>
    <property type="match status" value="1"/>
</dbReference>
<evidence type="ECO:0000256" key="6">
    <source>
        <dbReference type="HAMAP-Rule" id="MF_01894"/>
    </source>
</evidence>
<comment type="function">
    <text evidence="6">Required for chromosome condensation and partitioning.</text>
</comment>
<feature type="domain" description="SMC hinge" evidence="7">
    <location>
        <begin position="525"/>
        <end position="643"/>
    </location>
</feature>
<dbReference type="GO" id="GO:0003677">
    <property type="term" value="F:DNA binding"/>
    <property type="evidence" value="ECO:0007669"/>
    <property type="project" value="UniProtKB-UniRule"/>
</dbReference>
<reference evidence="8" key="1">
    <citation type="submission" date="2020-10" db="EMBL/GenBank/DDBJ databases">
        <authorList>
            <person name="Gilroy R."/>
        </authorList>
    </citation>
    <scope>NUCLEOTIDE SEQUENCE</scope>
    <source>
        <strain evidence="8">18911</strain>
    </source>
</reference>
<dbReference type="GO" id="GO:0016887">
    <property type="term" value="F:ATP hydrolysis activity"/>
    <property type="evidence" value="ECO:0007669"/>
    <property type="project" value="InterPro"/>
</dbReference>
<gene>
    <name evidence="6 8" type="primary">smc</name>
    <name evidence="8" type="ORF">IAB05_00465</name>
</gene>
<dbReference type="Gene3D" id="3.40.50.300">
    <property type="entry name" value="P-loop containing nucleotide triphosphate hydrolases"/>
    <property type="match status" value="2"/>
</dbReference>
<evidence type="ECO:0000256" key="3">
    <source>
        <dbReference type="ARBA" id="ARBA00022840"/>
    </source>
</evidence>
<dbReference type="Gene3D" id="1.20.1060.20">
    <property type="match status" value="1"/>
</dbReference>
<keyword evidence="5 6" id="KW-0238">DNA-binding</keyword>
<dbReference type="Pfam" id="PF06470">
    <property type="entry name" value="SMC_hinge"/>
    <property type="match status" value="1"/>
</dbReference>
<dbReference type="InterPro" id="IPR003395">
    <property type="entry name" value="RecF/RecN/SMC_N"/>
</dbReference>
<dbReference type="Gene3D" id="6.10.140.1720">
    <property type="match status" value="1"/>
</dbReference>
<accession>A0A9D1SHI4</accession>
<dbReference type="GO" id="GO:0030261">
    <property type="term" value="P:chromosome condensation"/>
    <property type="evidence" value="ECO:0007669"/>
    <property type="project" value="InterPro"/>
</dbReference>
<organism evidence="8 9">
    <name type="scientific">Candidatus Stercoripulliclostridium merdigallinarum</name>
    <dbReference type="NCBI Taxonomy" id="2840951"/>
    <lineage>
        <taxon>Bacteria</taxon>
        <taxon>Bacillati</taxon>
        <taxon>Bacillota</taxon>
        <taxon>Clostridia</taxon>
        <taxon>Eubacteriales</taxon>
        <taxon>Candidatus Stercoripulliclostridium</taxon>
    </lineage>
</organism>
<feature type="coiled-coil region" evidence="6">
    <location>
        <begin position="423"/>
        <end position="485"/>
    </location>
</feature>
<feature type="coiled-coil region" evidence="6">
    <location>
        <begin position="685"/>
        <end position="733"/>
    </location>
</feature>
<dbReference type="SMART" id="SM00968">
    <property type="entry name" value="SMC_hinge"/>
    <property type="match status" value="1"/>
</dbReference>
<keyword evidence="3 6" id="KW-0067">ATP-binding</keyword>
<dbReference type="EMBL" id="DVNF01000016">
    <property type="protein sequence ID" value="HIU59843.1"/>
    <property type="molecule type" value="Genomic_DNA"/>
</dbReference>
<evidence type="ECO:0000256" key="2">
    <source>
        <dbReference type="ARBA" id="ARBA00022741"/>
    </source>
</evidence>
<dbReference type="GO" id="GO:0006260">
    <property type="term" value="P:DNA replication"/>
    <property type="evidence" value="ECO:0007669"/>
    <property type="project" value="UniProtKB-UniRule"/>
</dbReference>
<evidence type="ECO:0000256" key="1">
    <source>
        <dbReference type="ARBA" id="ARBA00022490"/>
    </source>
</evidence>
<comment type="domain">
    <text evidence="6">Contains large globular domains required for ATP hydrolysis at each terminus and a third globular domain forming a flexible hinge near the middle of the molecule. These domains are separated by coiled-coil structures.</text>
</comment>
<evidence type="ECO:0000256" key="4">
    <source>
        <dbReference type="ARBA" id="ARBA00023054"/>
    </source>
</evidence>
<dbReference type="InterPro" id="IPR011890">
    <property type="entry name" value="SMC_prok"/>
</dbReference>
<dbReference type="NCBIfam" id="TIGR02168">
    <property type="entry name" value="SMC_prok_B"/>
    <property type="match status" value="1"/>
</dbReference>
<dbReference type="SUPFAM" id="SSF52540">
    <property type="entry name" value="P-loop containing nucleoside triphosphate hydrolases"/>
    <property type="match status" value="1"/>
</dbReference>
<dbReference type="PANTHER" id="PTHR43977">
    <property type="entry name" value="STRUCTURAL MAINTENANCE OF CHROMOSOMES PROTEIN 3"/>
    <property type="match status" value="1"/>
</dbReference>
<dbReference type="SUPFAM" id="SSF75553">
    <property type="entry name" value="Smc hinge domain"/>
    <property type="match status" value="1"/>
</dbReference>
<feature type="coiled-coil region" evidence="6">
    <location>
        <begin position="311"/>
        <end position="387"/>
    </location>
</feature>
<dbReference type="GO" id="GO:0007059">
    <property type="term" value="P:chromosome segregation"/>
    <property type="evidence" value="ECO:0007669"/>
    <property type="project" value="UniProtKB-UniRule"/>
</dbReference>
<evidence type="ECO:0000259" key="7">
    <source>
        <dbReference type="SMART" id="SM00968"/>
    </source>
</evidence>
<protein>
    <recommendedName>
        <fullName evidence="6">Chromosome partition protein Smc</fullName>
    </recommendedName>
</protein>
<dbReference type="GO" id="GO:0005524">
    <property type="term" value="F:ATP binding"/>
    <property type="evidence" value="ECO:0007669"/>
    <property type="project" value="UniProtKB-UniRule"/>
</dbReference>
<evidence type="ECO:0000313" key="9">
    <source>
        <dbReference type="Proteomes" id="UP000824094"/>
    </source>
</evidence>
<comment type="caution">
    <text evidence="8">The sequence shown here is derived from an EMBL/GenBank/DDBJ whole genome shotgun (WGS) entry which is preliminary data.</text>
</comment>
<feature type="coiled-coil region" evidence="6">
    <location>
        <begin position="808"/>
        <end position="928"/>
    </location>
</feature>
<keyword evidence="1 6" id="KW-0963">Cytoplasm</keyword>
<dbReference type="GO" id="GO:0007062">
    <property type="term" value="P:sister chromatid cohesion"/>
    <property type="evidence" value="ECO:0007669"/>
    <property type="project" value="InterPro"/>
</dbReference>
<feature type="coiled-coil region" evidence="6">
    <location>
        <begin position="1001"/>
        <end position="1042"/>
    </location>
</feature>
<dbReference type="InterPro" id="IPR027417">
    <property type="entry name" value="P-loop_NTPase"/>
</dbReference>
<dbReference type="InterPro" id="IPR036277">
    <property type="entry name" value="SMC_hinge_sf"/>
</dbReference>
<feature type="binding site" evidence="6">
    <location>
        <begin position="32"/>
        <end position="39"/>
    </location>
    <ligand>
        <name>ATP</name>
        <dbReference type="ChEBI" id="CHEBI:30616"/>
    </ligand>
</feature>
<name>A0A9D1SHI4_9FIRM</name>
<comment type="subcellular location">
    <subcellularLocation>
        <location evidence="6">Cytoplasm</location>
    </subcellularLocation>
</comment>
<dbReference type="AlphaFoldDB" id="A0A9D1SHI4"/>
<proteinExistence type="inferred from homology"/>
<dbReference type="GO" id="GO:0005737">
    <property type="term" value="C:cytoplasm"/>
    <property type="evidence" value="ECO:0007669"/>
    <property type="project" value="UniProtKB-SubCell"/>
</dbReference>
<reference evidence="8" key="2">
    <citation type="journal article" date="2021" name="PeerJ">
        <title>Extensive microbial diversity within the chicken gut microbiome revealed by metagenomics and culture.</title>
        <authorList>
            <person name="Gilroy R."/>
            <person name="Ravi A."/>
            <person name="Getino M."/>
            <person name="Pursley I."/>
            <person name="Horton D.L."/>
            <person name="Alikhan N.F."/>
            <person name="Baker D."/>
            <person name="Gharbi K."/>
            <person name="Hall N."/>
            <person name="Watson M."/>
            <person name="Adriaenssens E.M."/>
            <person name="Foster-Nyarko E."/>
            <person name="Jarju S."/>
            <person name="Secka A."/>
            <person name="Antonio M."/>
            <person name="Oren A."/>
            <person name="Chaudhuri R.R."/>
            <person name="La Ragione R."/>
            <person name="Hildebrand F."/>
            <person name="Pallen M.J."/>
        </authorList>
    </citation>
    <scope>NUCLEOTIDE SEQUENCE</scope>
    <source>
        <strain evidence="8">18911</strain>
    </source>
</reference>
<sequence>MNLNKIELCGFKSFADKTEIVFNTNITGIVGPNGCGKSNVIDAVRWVLGEMAPTTLRVGKMAELIFNGTEKRRSMSYCEVSLYLDNSDRKYDMDYEEVVVTRRLDRSGHSDYLLNRRVCTKSEIVELFRDTGIGKDGYSIIGQGKIDAILASSPEARRKIFEEAAGISSQKAKRIETERMLRDNRSNMERIYDLLSDIGQRLEPLQKAAEAATKARALKNELKFFEISQYLYQNENADAERKKCSDKLRKTDEELFNLQSDYSRVSDEYDSCMQAIKDGDKKLQDLNDEHLNKSLEATRAEGTGKNIARQLEEARDRIVRIGEERARSEAALNDKSAAIQTKILESEAAKTALEDLKKDLEASQKEYDELNKTIADKDKEIETWRDLYVTKLNQNAEIDKDTAQLATRKEILERDMGSAKDDYKARQSAVAEAEKQKEQLLLRRQELESQHKKAGDDLKEAKANFAAANNELIDLQRRRADLKTELVNVNFAIDNTEKFISDYADYEDSIQNLMSATQSEPGLRNKIIGTVAEIIQIPSKYTTAIGTVLGRAWQNIVTENEYDATDLMRFLRDRRLGRVTFMPLTTMKANDLPREYQSVLSLDGVEGVASELINYDDRYYSVVSNLLGRTVVVDTQETALKISRRYGYAFRIVTLEGDVFQTSGAMTGGSTADNKKRVFTREADLKKYKAKRDKIQKDISLMNGEIADLEDEVKKLDSAVKFIEARMHKLEVDATSISGEIEKAQADIDFNTQEMEKLFRGNEDKLKQLKEIDIAIKAAEINKKGADTEKVDADSYIAELKAALVGQKEEEREQAAILSDKRVELTKRTSESEALVREIVTLRKDCENLQETIRSLNLEERTKTAETERLKQELARVKISDEDRKAIDALKAAIEQATEEKNALNIKVAELDEEKRSLNDRAAAVRERRAKEDARLQMIDQNLENASARIYENYGYDFDAAKSYIDSLTEEERANYSFEPQKAAQHIGSLRGKIDRIGPINELAEASYTEEKARYEELNSQYEDLLKSENDLNTLIKDLTREMTEKFTVSFNQINKNFGEVFTEIFGGGRARMELEEDKDVLSAGIEIWAEPPGKKLTNLAPLSGGERALTAIAILFAIIKLNPMPFSILDEIDGALDDANAAVFAQYLKKFAQFTQFIIVTHRKPTMSLCDTLFGITMQEMGVSKTVRVKLEEAVKYEEIEKERKRREAAEANEVS</sequence>
<evidence type="ECO:0000256" key="5">
    <source>
        <dbReference type="ARBA" id="ARBA00023125"/>
    </source>
</evidence>
<comment type="similarity">
    <text evidence="6">Belongs to the SMC family.</text>
</comment>
<dbReference type="HAMAP" id="MF_01894">
    <property type="entry name" value="Smc_prok"/>
    <property type="match status" value="1"/>
</dbReference>
<comment type="subunit">
    <text evidence="6">Homodimer.</text>
</comment>
<dbReference type="InterPro" id="IPR010935">
    <property type="entry name" value="SMC_hinge"/>
</dbReference>
<dbReference type="PIRSF" id="PIRSF005719">
    <property type="entry name" value="SMC"/>
    <property type="match status" value="1"/>
</dbReference>
<dbReference type="Proteomes" id="UP000824094">
    <property type="component" value="Unassembled WGS sequence"/>
</dbReference>
<dbReference type="Gene3D" id="3.30.70.1620">
    <property type="match status" value="1"/>
</dbReference>
<dbReference type="GO" id="GO:0005694">
    <property type="term" value="C:chromosome"/>
    <property type="evidence" value="ECO:0007669"/>
    <property type="project" value="InterPro"/>
</dbReference>